<evidence type="ECO:0000313" key="3">
    <source>
        <dbReference type="Proteomes" id="UP000005631"/>
    </source>
</evidence>
<dbReference type="KEGG" id="oho:Oweho_1226"/>
<dbReference type="EMBL" id="CP003156">
    <property type="protein sequence ID" value="AEV32231.1"/>
    <property type="molecule type" value="Genomic_DNA"/>
</dbReference>
<gene>
    <name evidence="2" type="ordered locus">Oweho_1226</name>
</gene>
<keyword evidence="3" id="KW-1185">Reference proteome</keyword>
<feature type="chain" id="PRO_5003515550" description="Outer membrane lipoprotein carrier protein LolA" evidence="1">
    <location>
        <begin position="21"/>
        <end position="186"/>
    </location>
</feature>
<protein>
    <recommendedName>
        <fullName evidence="4">Outer membrane lipoprotein carrier protein LolA</fullName>
    </recommendedName>
</protein>
<evidence type="ECO:0000313" key="2">
    <source>
        <dbReference type="EMBL" id="AEV32231.1"/>
    </source>
</evidence>
<proteinExistence type="predicted"/>
<accession>G8R641</accession>
<evidence type="ECO:0008006" key="4">
    <source>
        <dbReference type="Google" id="ProtNLM"/>
    </source>
</evidence>
<reference evidence="2 3" key="1">
    <citation type="journal article" date="2012" name="Stand. Genomic Sci.">
        <title>Genome sequence of the orange-pigmented seawater bacterium Owenweeksia hongkongensis type strain (UST20020801(T)).</title>
        <authorList>
            <person name="Riedel T."/>
            <person name="Held B."/>
            <person name="Nolan M."/>
            <person name="Lucas S."/>
            <person name="Lapidus A."/>
            <person name="Tice H."/>
            <person name="Del Rio T.G."/>
            <person name="Cheng J.F."/>
            <person name="Han C."/>
            <person name="Tapia R."/>
            <person name="Goodwin L.A."/>
            <person name="Pitluck S."/>
            <person name="Liolios K."/>
            <person name="Mavromatis K."/>
            <person name="Pagani I."/>
            <person name="Ivanova N."/>
            <person name="Mikhailova N."/>
            <person name="Pati A."/>
            <person name="Chen A."/>
            <person name="Palaniappan K."/>
            <person name="Rohde M."/>
            <person name="Tindall B.J."/>
            <person name="Detter J.C."/>
            <person name="Goker M."/>
            <person name="Woyke T."/>
            <person name="Bristow J."/>
            <person name="Eisen J.A."/>
            <person name="Markowitz V."/>
            <person name="Hugenholtz P."/>
            <person name="Klenk H.P."/>
            <person name="Kyrpides N.C."/>
        </authorList>
    </citation>
    <scope>NUCLEOTIDE SEQUENCE</scope>
    <source>
        <strain evidence="3">DSM 17368 / JCM 12287 / NRRL B-23963</strain>
    </source>
</reference>
<dbReference type="AlphaFoldDB" id="G8R641"/>
<feature type="signal peptide" evidence="1">
    <location>
        <begin position="1"/>
        <end position="20"/>
    </location>
</feature>
<name>G8R641_OWEHD</name>
<dbReference type="HOGENOM" id="CLU_1453099_0_0_10"/>
<organism evidence="2 3">
    <name type="scientific">Owenweeksia hongkongensis (strain DSM 17368 / CIP 108786 / JCM 12287 / NRRL B-23963 / UST20020801)</name>
    <dbReference type="NCBI Taxonomy" id="926562"/>
    <lineage>
        <taxon>Bacteria</taxon>
        <taxon>Pseudomonadati</taxon>
        <taxon>Bacteroidota</taxon>
        <taxon>Flavobacteriia</taxon>
        <taxon>Flavobacteriales</taxon>
        <taxon>Owenweeksiaceae</taxon>
        <taxon>Owenweeksia</taxon>
    </lineage>
</organism>
<dbReference type="RefSeq" id="WP_014201591.1">
    <property type="nucleotide sequence ID" value="NC_016599.1"/>
</dbReference>
<keyword evidence="1" id="KW-0732">Signal</keyword>
<dbReference type="Proteomes" id="UP000005631">
    <property type="component" value="Chromosome"/>
</dbReference>
<evidence type="ECO:0000256" key="1">
    <source>
        <dbReference type="SAM" id="SignalP"/>
    </source>
</evidence>
<dbReference type="STRING" id="926562.Oweho_1226"/>
<sequence length="186" mass="21714">MRFKNILLLSFFLVASLLQAQSIPSPFLSDSSYVFASKMQYKDMVMQGYLAVQYTDACNFRASVNTTMGSTLLDLEWKDGVCTEHYVMDKLDNRFILNALKSDFELLFLQTLQKGKWKQDSIKKVSGHKYYLTFENDKLQQVDDKNWLGKLRRSLLFDYKNDDTQLKSIQLKHHNFALLLELTPLD</sequence>